<keyword evidence="3" id="KW-1185">Reference proteome</keyword>
<evidence type="ECO:0000313" key="2">
    <source>
        <dbReference type="EMBL" id="MDQ0424156.1"/>
    </source>
</evidence>
<feature type="transmembrane region" description="Helical" evidence="1">
    <location>
        <begin position="254"/>
        <end position="274"/>
    </location>
</feature>
<dbReference type="Proteomes" id="UP001240250">
    <property type="component" value="Unassembled WGS sequence"/>
</dbReference>
<protein>
    <submittedName>
        <fullName evidence="2">Uncharacterized protein</fullName>
    </submittedName>
</protein>
<feature type="transmembrane region" description="Helical" evidence="1">
    <location>
        <begin position="226"/>
        <end position="242"/>
    </location>
</feature>
<dbReference type="EMBL" id="JAUSVM010000001">
    <property type="protein sequence ID" value="MDQ0424156.1"/>
    <property type="molecule type" value="Genomic_DNA"/>
</dbReference>
<feature type="transmembrane region" description="Helical" evidence="1">
    <location>
        <begin position="138"/>
        <end position="160"/>
    </location>
</feature>
<keyword evidence="1" id="KW-0472">Membrane</keyword>
<feature type="transmembrane region" description="Helical" evidence="1">
    <location>
        <begin position="34"/>
        <end position="53"/>
    </location>
</feature>
<feature type="transmembrane region" description="Helical" evidence="1">
    <location>
        <begin position="96"/>
        <end position="113"/>
    </location>
</feature>
<comment type="caution">
    <text evidence="2">The sequence shown here is derived from an EMBL/GenBank/DDBJ whole genome shotgun (WGS) entry which is preliminary data.</text>
</comment>
<sequence>MFLFESITPLQALMFVVVLAGLIGLNEISRRGKVAGLALFVALPLVLTIFVWPHTAGAGSSTGSWFHWVKVYSALAGCLGFMLIRYVPRLAANRWMLLFPPAILSINILEAVIRDFQVSGMQEGVVDGVMMVPGPWNVMNGVAGILNIVTICGWVGIYVSRDKTKDMIWPDMLWFWIVAYDLWNFAYVYNCVGDHAFYAGAALLLSCTIPAFWLRRGAWLQHRAHTLAFWMMFTMAVPAFVTDSQFSVQSSHSPAALFTVSALSLAANVAVVVYQARRLLTRRLNPLRDELWTDLPAYRRVVENIPGYRLAGAGAPVAVTTGATAEPEVVAPR</sequence>
<dbReference type="RefSeq" id="WP_070319269.1">
    <property type="nucleotide sequence ID" value="NZ_JAUSVM010000001.1"/>
</dbReference>
<feature type="transmembrane region" description="Helical" evidence="1">
    <location>
        <begin position="6"/>
        <end position="25"/>
    </location>
</feature>
<organism evidence="2 3">
    <name type="scientific">Cellulomonas iranensis</name>
    <dbReference type="NCBI Taxonomy" id="76862"/>
    <lineage>
        <taxon>Bacteria</taxon>
        <taxon>Bacillati</taxon>
        <taxon>Actinomycetota</taxon>
        <taxon>Actinomycetes</taxon>
        <taxon>Micrococcales</taxon>
        <taxon>Cellulomonadaceae</taxon>
        <taxon>Cellulomonas</taxon>
    </lineage>
</organism>
<evidence type="ECO:0000256" key="1">
    <source>
        <dbReference type="SAM" id="Phobius"/>
    </source>
</evidence>
<evidence type="ECO:0000313" key="3">
    <source>
        <dbReference type="Proteomes" id="UP001240250"/>
    </source>
</evidence>
<feature type="transmembrane region" description="Helical" evidence="1">
    <location>
        <begin position="172"/>
        <end position="189"/>
    </location>
</feature>
<keyword evidence="1" id="KW-0812">Transmembrane</keyword>
<proteinExistence type="predicted"/>
<dbReference type="Pfam" id="PF18948">
    <property type="entry name" value="DUF5692"/>
    <property type="match status" value="1"/>
</dbReference>
<name>A0ABU0GFM9_9CELL</name>
<feature type="transmembrane region" description="Helical" evidence="1">
    <location>
        <begin position="195"/>
        <end position="214"/>
    </location>
</feature>
<keyword evidence="1" id="KW-1133">Transmembrane helix</keyword>
<gene>
    <name evidence="2" type="ORF">JO380_000537</name>
</gene>
<feature type="transmembrane region" description="Helical" evidence="1">
    <location>
        <begin position="65"/>
        <end position="84"/>
    </location>
</feature>
<reference evidence="2 3" key="1">
    <citation type="submission" date="2023-07" db="EMBL/GenBank/DDBJ databases">
        <title>Sequencing the genomes of 1000 actinobacteria strains.</title>
        <authorList>
            <person name="Klenk H.-P."/>
        </authorList>
    </citation>
    <scope>NUCLEOTIDE SEQUENCE [LARGE SCALE GENOMIC DNA]</scope>
    <source>
        <strain evidence="2 3">DSM 14785</strain>
    </source>
</reference>
<accession>A0ABU0GFM9</accession>
<dbReference type="InterPro" id="IPR043747">
    <property type="entry name" value="DUF5692"/>
</dbReference>